<proteinExistence type="predicted"/>
<name>A0ABQ5M9J8_9FIRM</name>
<dbReference type="RefSeq" id="WP_346065873.1">
    <property type="nucleotide sequence ID" value="NZ_BRPJ01000074.1"/>
</dbReference>
<dbReference type="EMBL" id="BRPJ01000074">
    <property type="protein sequence ID" value="GLB31644.1"/>
    <property type="molecule type" value="Genomic_DNA"/>
</dbReference>
<evidence type="ECO:0008006" key="3">
    <source>
        <dbReference type="Google" id="ProtNLM"/>
    </source>
</evidence>
<dbReference type="Pfam" id="PF10117">
    <property type="entry name" value="McrBC"/>
    <property type="match status" value="1"/>
</dbReference>
<comment type="caution">
    <text evidence="1">The sequence shown here is derived from an EMBL/GenBank/DDBJ whole genome shotgun (WGS) entry which is preliminary data.</text>
</comment>
<dbReference type="InterPro" id="IPR019292">
    <property type="entry name" value="McrC"/>
</dbReference>
<protein>
    <recommendedName>
        <fullName evidence="3">Restriction endonuclease</fullName>
    </recommendedName>
</protein>
<keyword evidence="2" id="KW-1185">Reference proteome</keyword>
<dbReference type="Proteomes" id="UP001419084">
    <property type="component" value="Unassembled WGS sequence"/>
</dbReference>
<dbReference type="PANTHER" id="PTHR38733:SF1">
    <property type="entry name" value="TYPE IV METHYL-DIRECTED RESTRICTION ENZYME ECOKMCRBC"/>
    <property type="match status" value="1"/>
</dbReference>
<accession>A0ABQ5M9J8</accession>
<organism evidence="1 2">
    <name type="scientific">Lacrimispora amygdalina</name>
    <dbReference type="NCBI Taxonomy" id="253257"/>
    <lineage>
        <taxon>Bacteria</taxon>
        <taxon>Bacillati</taxon>
        <taxon>Bacillota</taxon>
        <taxon>Clostridia</taxon>
        <taxon>Lachnospirales</taxon>
        <taxon>Lachnospiraceae</taxon>
        <taxon>Lacrimispora</taxon>
    </lineage>
</organism>
<evidence type="ECO:0000313" key="1">
    <source>
        <dbReference type="EMBL" id="GLB31644.1"/>
    </source>
</evidence>
<evidence type="ECO:0000313" key="2">
    <source>
        <dbReference type="Proteomes" id="UP001419084"/>
    </source>
</evidence>
<gene>
    <name evidence="1" type="ORF">LAD12857_35670</name>
</gene>
<sequence>MSSSVVTLFEDRKTKVNLSHTQINDILFFKSILGSQCLSLDYDGSLQIMHYVGFISRGNTRVQILPKIYEKAGIRGEDEVRESTKVLYNLLRVSEYNKVLHLPDSLKSGLDEIDFLEVFISIFADRVFRTYSTKMNREYLEIEENSAFVKGKISFQKTMKHNLLRRDLHFVNYQSFEHDNVINNVVKTVAIRLMEYSRDAENKKNLKKALMFLDDAKQIELSLPLIQSVKFNRLNMEFESVFNMAKMFYLNLQPENFAGEESVFSFLIPVNDLYEHYLYKLFSEIDGYHAIHEDIRNFARFEDGRNVLRIKPDILVLKNKQVALVADAKYKNPCFDKGNYTNISRDDIYQVFAYSKVYGIKKIALIYPLFDDMPSPKKRIILKDDTGEVELNILCVDIKSNNFEEVKAQLSAELLQETYE</sequence>
<reference evidence="1 2" key="1">
    <citation type="journal article" date="2024" name="Int. J. Syst. Evol. Microbiol.">
        <title>Lacrimispora brassicae sp. nov. isolated from fermented cabbage, and proposal of Clostridium indicum Gundawar et al. 2019 and Clostridium methoxybenzovorans Mechichi et al. 1999 as heterotypic synonyms of Lacrimispora amygdalina (Parshina et al. 2003) Haas and Blanchard 2020 and Lacrimispora indolis (McClung and McCoy 1957) Haas and Blanchard 2020, respectively.</title>
        <authorList>
            <person name="Kobayashi H."/>
            <person name="Tanizawa Y."/>
            <person name="Sakamoto M."/>
            <person name="Ohkuma M."/>
            <person name="Tohno M."/>
        </authorList>
    </citation>
    <scope>NUCLEOTIDE SEQUENCE [LARGE SCALE GENOMIC DNA]</scope>
    <source>
        <strain evidence="1 2">DSM 12857</strain>
    </source>
</reference>
<dbReference type="PANTHER" id="PTHR38733">
    <property type="entry name" value="PROTEIN MCRC"/>
    <property type="match status" value="1"/>
</dbReference>